<proteinExistence type="inferred from homology"/>
<evidence type="ECO:0000313" key="3">
    <source>
        <dbReference type="EMBL" id="MET7028237.1"/>
    </source>
</evidence>
<dbReference type="Pfam" id="PF05163">
    <property type="entry name" value="DinB"/>
    <property type="match status" value="1"/>
</dbReference>
<gene>
    <name evidence="3" type="ORF">ABXZ32_02465</name>
</gene>
<evidence type="ECO:0000256" key="2">
    <source>
        <dbReference type="ARBA" id="ARBA00022723"/>
    </source>
</evidence>
<protein>
    <submittedName>
        <fullName evidence="3">DinB family protein</fullName>
    </submittedName>
</protein>
<dbReference type="InterPro" id="IPR007837">
    <property type="entry name" value="DinB"/>
</dbReference>
<dbReference type="EMBL" id="JBEWYP010000001">
    <property type="protein sequence ID" value="MET7028237.1"/>
    <property type="molecule type" value="Genomic_DNA"/>
</dbReference>
<keyword evidence="4" id="KW-1185">Reference proteome</keyword>
<evidence type="ECO:0000313" key="4">
    <source>
        <dbReference type="Proteomes" id="UP001549773"/>
    </source>
</evidence>
<comment type="similarity">
    <text evidence="1">Belongs to the DinB family.</text>
</comment>
<reference evidence="3 4" key="1">
    <citation type="submission" date="2024-07" db="EMBL/GenBank/DDBJ databases">
        <title>The genome sequence of type strain Sediminicola luteus GDMCC 1.2596T.</title>
        <authorList>
            <person name="Liu Y."/>
        </authorList>
    </citation>
    <scope>NUCLEOTIDE SEQUENCE [LARGE SCALE GENOMIC DNA]</scope>
    <source>
        <strain evidence="3 4">GDMCC 1.2596</strain>
    </source>
</reference>
<dbReference type="Proteomes" id="UP001549773">
    <property type="component" value="Unassembled WGS sequence"/>
</dbReference>
<organism evidence="3 4">
    <name type="scientific">Sediminicola luteus</name>
    <dbReference type="NCBI Taxonomy" id="319238"/>
    <lineage>
        <taxon>Bacteria</taxon>
        <taxon>Pseudomonadati</taxon>
        <taxon>Bacteroidota</taxon>
        <taxon>Flavobacteriia</taxon>
        <taxon>Flavobacteriales</taxon>
        <taxon>Flavobacteriaceae</taxon>
        <taxon>Sediminicola</taxon>
    </lineage>
</organism>
<evidence type="ECO:0000256" key="1">
    <source>
        <dbReference type="ARBA" id="ARBA00008635"/>
    </source>
</evidence>
<dbReference type="SUPFAM" id="SSF109854">
    <property type="entry name" value="DinB/YfiT-like putative metalloenzymes"/>
    <property type="match status" value="1"/>
</dbReference>
<name>A0ABV2TSI8_9FLAO</name>
<accession>A0ABV2TSI8</accession>
<sequence>MELQDMLIAELEHEVALTEKFLKRIPKDKLEWRPHPKSMSLKQLGSHLAEIPSWVTGTMVQDEMSMDDYKPPINESVEEMVKNLKSSAEEAKKSLKVPNSEFDKHWKMIQGGKTVMEMPKYQVLRGMVLNQLPHHRAQLGVCLRLLDQSVPATYGPSADEQQ</sequence>
<dbReference type="RefSeq" id="WP_354617098.1">
    <property type="nucleotide sequence ID" value="NZ_JBEWYP010000001.1"/>
</dbReference>
<comment type="caution">
    <text evidence="3">The sequence shown here is derived from an EMBL/GenBank/DDBJ whole genome shotgun (WGS) entry which is preliminary data.</text>
</comment>
<keyword evidence="2" id="KW-0479">Metal-binding</keyword>
<dbReference type="Gene3D" id="1.20.120.450">
    <property type="entry name" value="dinb family like domain"/>
    <property type="match status" value="1"/>
</dbReference>
<dbReference type="InterPro" id="IPR034660">
    <property type="entry name" value="DinB/YfiT-like"/>
</dbReference>